<evidence type="ECO:0000256" key="2">
    <source>
        <dbReference type="PROSITE-ProRule" id="PRU00103"/>
    </source>
</evidence>
<feature type="region of interest" description="Disordered" evidence="3">
    <location>
        <begin position="69"/>
        <end position="94"/>
    </location>
</feature>
<dbReference type="WBParaSite" id="Csp11.Scaffold516.g2705.t1">
    <property type="protein sequence ID" value="Csp11.Scaffold516.g2705.t1"/>
    <property type="gene ID" value="Csp11.Scaffold516.g2705"/>
</dbReference>
<sequence length="477" mass="54082">MPTFGSLVKSNWTCLVENLTTTSNIQGCEEQAGVLMKKLHYFVGNESWQKIVSNLSIEQKETLERITENVQVEQNDSKTGNGVLRSSAKPQSGGERRLRYGIIPSVVCALIAEENDANQRIAGLEKMKQVVDQITTEEISRLVPHLHSYLLMLSNVLEDLNFKVLYDSKKKFQNHFQVVVLALDIVRATAHHLKQHMEAHIQQFVNLVAKHFGNQKSVIKQIIMMTFMELFQNINPKTVGGCLRVYLENKNSRVREEVINIYTASLMTISPSKFNLQPLVNILVPMFHDPKKRVRLAAFEQLSVLAYLLNGKTEIIMKAVRDFEQDQKIRGLVEAVTARIRRQLLPRIRYDGLIEYSTPPMMDSFDLAESEMSLPSNADLSWIVSNGGVEPDPFERTMSPLSLAGNLASIRRNRMIQQGEKPVMGTTQQPAQQPQRPHLNGIEKSHEAVEIGSELNQKMMITRMKSDDSFVRRQGSG</sequence>
<dbReference type="Pfam" id="PF21040">
    <property type="entry name" value="CEP104-like_TOG"/>
    <property type="match status" value="1"/>
</dbReference>
<evidence type="ECO:0000256" key="3">
    <source>
        <dbReference type="SAM" id="MobiDB-lite"/>
    </source>
</evidence>
<feature type="domain" description="TOG" evidence="4">
    <location>
        <begin position="92"/>
        <end position="346"/>
    </location>
</feature>
<evidence type="ECO:0000313" key="6">
    <source>
        <dbReference type="WBParaSite" id="Csp11.Scaffold516.g2705.t1"/>
    </source>
</evidence>
<dbReference type="AlphaFoldDB" id="A0A1I7T5W7"/>
<reference evidence="6" key="1">
    <citation type="submission" date="2016-11" db="UniProtKB">
        <authorList>
            <consortium name="WormBaseParasite"/>
        </authorList>
    </citation>
    <scope>IDENTIFICATION</scope>
</reference>
<dbReference type="Gene3D" id="1.25.10.10">
    <property type="entry name" value="Leucine-rich Repeat Variant"/>
    <property type="match status" value="1"/>
</dbReference>
<evidence type="ECO:0000259" key="4">
    <source>
        <dbReference type="SMART" id="SM01349"/>
    </source>
</evidence>
<keyword evidence="5" id="KW-1185">Reference proteome</keyword>
<dbReference type="InterPro" id="IPR016024">
    <property type="entry name" value="ARM-type_fold"/>
</dbReference>
<name>A0A1I7T5W7_9PELO</name>
<feature type="compositionally biased region" description="Polar residues" evidence="3">
    <location>
        <begin position="69"/>
        <end position="80"/>
    </location>
</feature>
<accession>A0A1I7T5W7</accession>
<dbReference type="InterPro" id="IPR021133">
    <property type="entry name" value="HEAT_type_2"/>
</dbReference>
<evidence type="ECO:0000256" key="1">
    <source>
        <dbReference type="ARBA" id="ARBA00022737"/>
    </source>
</evidence>
<evidence type="ECO:0000313" key="5">
    <source>
        <dbReference type="Proteomes" id="UP000095282"/>
    </source>
</evidence>
<dbReference type="InterPro" id="IPR011989">
    <property type="entry name" value="ARM-like"/>
</dbReference>
<proteinExistence type="predicted"/>
<dbReference type="PROSITE" id="PS50077">
    <property type="entry name" value="HEAT_REPEAT"/>
    <property type="match status" value="1"/>
</dbReference>
<feature type="repeat" description="HEAT" evidence="2">
    <location>
        <begin position="279"/>
        <end position="313"/>
    </location>
</feature>
<dbReference type="InterPro" id="IPR034085">
    <property type="entry name" value="TOG"/>
</dbReference>
<dbReference type="STRING" id="1561998.A0A1I7T5W7"/>
<keyword evidence="1" id="KW-0677">Repeat</keyword>
<organism evidence="5 6">
    <name type="scientific">Caenorhabditis tropicalis</name>
    <dbReference type="NCBI Taxonomy" id="1561998"/>
    <lineage>
        <taxon>Eukaryota</taxon>
        <taxon>Metazoa</taxon>
        <taxon>Ecdysozoa</taxon>
        <taxon>Nematoda</taxon>
        <taxon>Chromadorea</taxon>
        <taxon>Rhabditida</taxon>
        <taxon>Rhabditina</taxon>
        <taxon>Rhabditomorpha</taxon>
        <taxon>Rhabditoidea</taxon>
        <taxon>Rhabditidae</taxon>
        <taxon>Peloderinae</taxon>
        <taxon>Caenorhabditis</taxon>
    </lineage>
</organism>
<dbReference type="GO" id="GO:0000226">
    <property type="term" value="P:microtubule cytoskeleton organization"/>
    <property type="evidence" value="ECO:0007669"/>
    <property type="project" value="UniProtKB-ARBA"/>
</dbReference>
<protein>
    <submittedName>
        <fullName evidence="6">TOG domain-containing protein</fullName>
    </submittedName>
</protein>
<dbReference type="eggNOG" id="KOG2933">
    <property type="taxonomic scope" value="Eukaryota"/>
</dbReference>
<dbReference type="SUPFAM" id="SSF48371">
    <property type="entry name" value="ARM repeat"/>
    <property type="match status" value="1"/>
</dbReference>
<dbReference type="Proteomes" id="UP000095282">
    <property type="component" value="Unplaced"/>
</dbReference>
<dbReference type="SMART" id="SM01349">
    <property type="entry name" value="TOG"/>
    <property type="match status" value="1"/>
</dbReference>